<reference evidence="2" key="1">
    <citation type="submission" date="2023-01" db="EMBL/GenBank/DDBJ databases">
        <title>Key to firefly adult light organ development and bioluminescence: homeobox transcription factors regulate luciferase expression and transportation to peroxisome.</title>
        <authorList>
            <person name="Fu X."/>
        </authorList>
    </citation>
    <scope>NUCLEOTIDE SEQUENCE [LARGE SCALE GENOMIC DNA]</scope>
</reference>
<evidence type="ECO:0000313" key="1">
    <source>
        <dbReference type="EMBL" id="KAK4875845.1"/>
    </source>
</evidence>
<gene>
    <name evidence="1" type="ORF">RN001_012267</name>
</gene>
<dbReference type="AlphaFoldDB" id="A0AAN7NY99"/>
<name>A0AAN7NY99_9COLE</name>
<comment type="caution">
    <text evidence="1">The sequence shown here is derived from an EMBL/GenBank/DDBJ whole genome shotgun (WGS) entry which is preliminary data.</text>
</comment>
<accession>A0AAN7NY99</accession>
<protein>
    <submittedName>
        <fullName evidence="1">Uncharacterized protein</fullName>
    </submittedName>
</protein>
<dbReference type="EMBL" id="JARPUR010000005">
    <property type="protein sequence ID" value="KAK4875845.1"/>
    <property type="molecule type" value="Genomic_DNA"/>
</dbReference>
<organism evidence="1 2">
    <name type="scientific">Aquatica leii</name>
    <dbReference type="NCBI Taxonomy" id="1421715"/>
    <lineage>
        <taxon>Eukaryota</taxon>
        <taxon>Metazoa</taxon>
        <taxon>Ecdysozoa</taxon>
        <taxon>Arthropoda</taxon>
        <taxon>Hexapoda</taxon>
        <taxon>Insecta</taxon>
        <taxon>Pterygota</taxon>
        <taxon>Neoptera</taxon>
        <taxon>Endopterygota</taxon>
        <taxon>Coleoptera</taxon>
        <taxon>Polyphaga</taxon>
        <taxon>Elateriformia</taxon>
        <taxon>Elateroidea</taxon>
        <taxon>Lampyridae</taxon>
        <taxon>Luciolinae</taxon>
        <taxon>Aquatica</taxon>
    </lineage>
</organism>
<dbReference type="Proteomes" id="UP001353858">
    <property type="component" value="Unassembled WGS sequence"/>
</dbReference>
<sequence length="134" mass="16221">MQFKIFQRYSNSFLRVSLLVALLLKKIKRTCNINKSRKERRFWARQWILRRNRLGASDTLLKQLALENKEGYRNHLRMPKEKLDKLLSKVQHCIQKQDTVMRQAILPKLKLQVIFKIFSHIRFIFNTCFYIPSV</sequence>
<evidence type="ECO:0000313" key="2">
    <source>
        <dbReference type="Proteomes" id="UP001353858"/>
    </source>
</evidence>
<proteinExistence type="predicted"/>
<keyword evidence="2" id="KW-1185">Reference proteome</keyword>